<dbReference type="RefSeq" id="WP_144731973.1">
    <property type="nucleotide sequence ID" value="NZ_ML675585.1"/>
</dbReference>
<reference evidence="1 2" key="1">
    <citation type="journal article" date="2019" name="Front. Microbiol.">
        <title>Ammonia Oxidation by the Arctic Terrestrial Thaumarchaeote Candidatus Nitrosocosmicus arcticus Is Stimulated by Increasing Temperatures.</title>
        <authorList>
            <person name="Alves R.J.E."/>
            <person name="Kerou M."/>
            <person name="Zappe A."/>
            <person name="Bittner R."/>
            <person name="Abby S.S."/>
            <person name="Schmidt H.A."/>
            <person name="Pfeifer K."/>
            <person name="Schleper C."/>
        </authorList>
    </citation>
    <scope>NUCLEOTIDE SEQUENCE [LARGE SCALE GENOMIC DNA]</scope>
    <source>
        <strain evidence="1 2">Kfb</strain>
    </source>
</reference>
<gene>
    <name evidence="1" type="ORF">NARC_90112</name>
</gene>
<comment type="caution">
    <text evidence="1">The sequence shown here is derived from an EMBL/GenBank/DDBJ whole genome shotgun (WGS) entry which is preliminary data.</text>
</comment>
<evidence type="ECO:0000313" key="2">
    <source>
        <dbReference type="Proteomes" id="UP000315289"/>
    </source>
</evidence>
<dbReference type="AlphaFoldDB" id="A0A557SUC4"/>
<keyword evidence="2" id="KW-1185">Reference proteome</keyword>
<organism evidence="1 2">
    <name type="scientific">Candidatus Nitrosocosmicus arcticus</name>
    <dbReference type="NCBI Taxonomy" id="2035267"/>
    <lineage>
        <taxon>Archaea</taxon>
        <taxon>Nitrososphaerota</taxon>
        <taxon>Nitrososphaeria</taxon>
        <taxon>Nitrososphaerales</taxon>
        <taxon>Nitrososphaeraceae</taxon>
        <taxon>Candidatus Nitrosocosmicus</taxon>
    </lineage>
</organism>
<proteinExistence type="predicted"/>
<dbReference type="Proteomes" id="UP000315289">
    <property type="component" value="Unassembled WGS sequence"/>
</dbReference>
<accession>A0A557SUC4</accession>
<dbReference type="EMBL" id="VOAH01000009">
    <property type="protein sequence ID" value="TVP40206.1"/>
    <property type="molecule type" value="Genomic_DNA"/>
</dbReference>
<sequence>MSFDYKIIYIIIIKHYNYDNYFTSGFNSNGHLSETTVTLIPSLETIFLILNQLLPLNSIMEVFYAEEHYFDSKINRSNFDGMYDNKSQIFGKSYEDWTAKWWKWAYSIPVNENPAYDDCGINCNKSQVGPVWFFSGTFKYSATRSCLVPDNVGILFPILNSECSYIEYPAIKSMDGLTTCAKSIQNHVSIGKHIITFEGGFSNGSQEYHSATNNSASFCFPIGWDYETIYDFLVLPSESYNPMKNVPYTSGE</sequence>
<evidence type="ECO:0000313" key="1">
    <source>
        <dbReference type="EMBL" id="TVP40206.1"/>
    </source>
</evidence>
<protein>
    <submittedName>
        <fullName evidence="1">Uncharacterized protein</fullName>
    </submittedName>
</protein>
<name>A0A557SUC4_9ARCH</name>